<comment type="caution">
    <text evidence="11">The sequence shown here is derived from an EMBL/GenBank/DDBJ whole genome shotgun (WGS) entry which is preliminary data.</text>
</comment>
<dbReference type="Gene3D" id="3.10.20.310">
    <property type="entry name" value="membrane protein fhac"/>
    <property type="match status" value="1"/>
</dbReference>
<keyword evidence="6 9" id="KW-1133">Transmembrane helix</keyword>
<evidence type="ECO:0000256" key="2">
    <source>
        <dbReference type="ARBA" id="ARBA00022475"/>
    </source>
</evidence>
<protein>
    <recommendedName>
        <fullName evidence="9">Cell division protein FtsQ</fullName>
    </recommendedName>
</protein>
<dbReference type="GO" id="GO:0032153">
    <property type="term" value="C:cell division site"/>
    <property type="evidence" value="ECO:0007669"/>
    <property type="project" value="UniProtKB-UniRule"/>
</dbReference>
<comment type="subcellular location">
    <subcellularLocation>
        <location evidence="9">Cell inner membrane</location>
        <topology evidence="9">Single-pass type II membrane protein</topology>
    </subcellularLocation>
    <subcellularLocation>
        <location evidence="1">Membrane</location>
    </subcellularLocation>
    <text evidence="9">Localizes to the division septum.</text>
</comment>
<dbReference type="PROSITE" id="PS51779">
    <property type="entry name" value="POTRA"/>
    <property type="match status" value="1"/>
</dbReference>
<dbReference type="Pfam" id="PF03799">
    <property type="entry name" value="FtsQ_DivIB_C"/>
    <property type="match status" value="1"/>
</dbReference>
<evidence type="ECO:0000259" key="10">
    <source>
        <dbReference type="PROSITE" id="PS51779"/>
    </source>
</evidence>
<keyword evidence="2 9" id="KW-1003">Cell membrane</keyword>
<dbReference type="InterPro" id="IPR005548">
    <property type="entry name" value="Cell_div_FtsQ/DivIB_C"/>
</dbReference>
<evidence type="ECO:0000256" key="5">
    <source>
        <dbReference type="ARBA" id="ARBA00022692"/>
    </source>
</evidence>
<keyword evidence="3 9" id="KW-0997">Cell inner membrane</keyword>
<evidence type="ECO:0000256" key="8">
    <source>
        <dbReference type="ARBA" id="ARBA00023306"/>
    </source>
</evidence>
<dbReference type="InterPro" id="IPR045335">
    <property type="entry name" value="FtsQ_C_sf"/>
</dbReference>
<evidence type="ECO:0000256" key="7">
    <source>
        <dbReference type="ARBA" id="ARBA00023136"/>
    </source>
</evidence>
<comment type="function">
    <text evidence="9">Essential cell division protein.</text>
</comment>
<dbReference type="PANTHER" id="PTHR35851">
    <property type="entry name" value="CELL DIVISION PROTEIN FTSQ"/>
    <property type="match status" value="1"/>
</dbReference>
<evidence type="ECO:0000256" key="9">
    <source>
        <dbReference type="HAMAP-Rule" id="MF_00911"/>
    </source>
</evidence>
<dbReference type="PANTHER" id="PTHR35851:SF1">
    <property type="entry name" value="CELL DIVISION PROTEIN FTSQ"/>
    <property type="match status" value="1"/>
</dbReference>
<dbReference type="InterPro" id="IPR013685">
    <property type="entry name" value="POTRA_FtsQ_type"/>
</dbReference>
<keyword evidence="5 9" id="KW-0812">Transmembrane</keyword>
<keyword evidence="7 9" id="KW-0472">Membrane</keyword>
<evidence type="ECO:0000313" key="11">
    <source>
        <dbReference type="EMBL" id="OGI47310.1"/>
    </source>
</evidence>
<dbReference type="InterPro" id="IPR026579">
    <property type="entry name" value="FtsQ"/>
</dbReference>
<keyword evidence="4 9" id="KW-0132">Cell division</keyword>
<evidence type="ECO:0000256" key="1">
    <source>
        <dbReference type="ARBA" id="ARBA00004370"/>
    </source>
</evidence>
<evidence type="ECO:0000313" key="12">
    <source>
        <dbReference type="Proteomes" id="UP000178885"/>
    </source>
</evidence>
<comment type="similarity">
    <text evidence="9">Belongs to the FtsQ/DivIB family. FtsQ subfamily.</text>
</comment>
<organism evidence="11 12">
    <name type="scientific">Candidatus Muproteobacteria bacterium RBG_16_65_34</name>
    <dbReference type="NCBI Taxonomy" id="1817760"/>
    <lineage>
        <taxon>Bacteria</taxon>
        <taxon>Pseudomonadati</taxon>
        <taxon>Pseudomonadota</taxon>
        <taxon>Candidatus Muproteobacteria</taxon>
    </lineage>
</organism>
<dbReference type="InterPro" id="IPR034746">
    <property type="entry name" value="POTRA"/>
</dbReference>
<evidence type="ECO:0000256" key="3">
    <source>
        <dbReference type="ARBA" id="ARBA00022519"/>
    </source>
</evidence>
<dbReference type="HAMAP" id="MF_00911">
    <property type="entry name" value="FtsQ_subfam"/>
    <property type="match status" value="1"/>
</dbReference>
<gene>
    <name evidence="9" type="primary">ftsQ</name>
    <name evidence="11" type="ORF">A2151_09275</name>
</gene>
<dbReference type="GO" id="GO:0090529">
    <property type="term" value="P:cell septum assembly"/>
    <property type="evidence" value="ECO:0007669"/>
    <property type="project" value="InterPro"/>
</dbReference>
<dbReference type="Gene3D" id="3.40.50.11690">
    <property type="entry name" value="Cell division protein FtsQ/DivIB"/>
    <property type="match status" value="1"/>
</dbReference>
<proteinExistence type="inferred from homology"/>
<dbReference type="AlphaFoldDB" id="A0A1F6TQC1"/>
<feature type="domain" description="POTRA" evidence="10">
    <location>
        <begin position="27"/>
        <end position="96"/>
    </location>
</feature>
<sequence>MVALFLGLAALTAALLALDWLLSAERFAVQRIRFEGEFRHVTQPELDAAVREVARGNILLLDLAAVRRAVESLPWVYSASVRRRWPQDLDVRFTEQRLIARWGEDAWVNQGDRVVRVRGADLPRDLPRLDGPEGAQALVRERFEAFGRILTASGRKLERLTLTPRRSWRLDLDTGLTLVLDREVPERKLERFARAYARGFAREAQRMKQVDLRYTNGFAVQWRDARPIPGMKGG</sequence>
<dbReference type="Proteomes" id="UP000178885">
    <property type="component" value="Unassembled WGS sequence"/>
</dbReference>
<dbReference type="GO" id="GO:0005886">
    <property type="term" value="C:plasma membrane"/>
    <property type="evidence" value="ECO:0007669"/>
    <property type="project" value="UniProtKB-SubCell"/>
</dbReference>
<reference evidence="11 12" key="1">
    <citation type="journal article" date="2016" name="Nat. Commun.">
        <title>Thousands of microbial genomes shed light on interconnected biogeochemical processes in an aquifer system.</title>
        <authorList>
            <person name="Anantharaman K."/>
            <person name="Brown C.T."/>
            <person name="Hug L.A."/>
            <person name="Sharon I."/>
            <person name="Castelle C.J."/>
            <person name="Probst A.J."/>
            <person name="Thomas B.C."/>
            <person name="Singh A."/>
            <person name="Wilkins M.J."/>
            <person name="Karaoz U."/>
            <person name="Brodie E.L."/>
            <person name="Williams K.H."/>
            <person name="Hubbard S.S."/>
            <person name="Banfield J.F."/>
        </authorList>
    </citation>
    <scope>NUCLEOTIDE SEQUENCE [LARGE SCALE GENOMIC DNA]</scope>
</reference>
<name>A0A1F6TQC1_9PROT</name>
<dbReference type="EMBL" id="MFSU01000059">
    <property type="protein sequence ID" value="OGI47310.1"/>
    <property type="molecule type" value="Genomic_DNA"/>
</dbReference>
<dbReference type="Pfam" id="PF08478">
    <property type="entry name" value="POTRA_1"/>
    <property type="match status" value="1"/>
</dbReference>
<dbReference type="STRING" id="1817760.A2151_09275"/>
<keyword evidence="8 9" id="KW-0131">Cell cycle</keyword>
<evidence type="ECO:0000256" key="6">
    <source>
        <dbReference type="ARBA" id="ARBA00022989"/>
    </source>
</evidence>
<accession>A0A1F6TQC1</accession>
<dbReference type="GO" id="GO:0043093">
    <property type="term" value="P:FtsZ-dependent cytokinesis"/>
    <property type="evidence" value="ECO:0007669"/>
    <property type="project" value="UniProtKB-UniRule"/>
</dbReference>
<evidence type="ECO:0000256" key="4">
    <source>
        <dbReference type="ARBA" id="ARBA00022618"/>
    </source>
</evidence>